<dbReference type="PRINTS" id="PR00320">
    <property type="entry name" value="GPROTEINBRPT"/>
</dbReference>
<dbReference type="RefSeq" id="XP_003885094.1">
    <property type="nucleotide sequence ID" value="XM_003885045.1"/>
</dbReference>
<dbReference type="PROSITE" id="PS00678">
    <property type="entry name" value="WD_REPEATS_1"/>
    <property type="match status" value="1"/>
</dbReference>
<dbReference type="VEuPathDB" id="ToxoDB:NCLIV_054910"/>
<sequence length="377" mass="41358">MRVSSQMLLSLSDSLRRSGWRASFLFSSGPWAFNCLLRLFLVRCGCLLLRWPTTSLFFQGEVLAVKFSPDGRNIASAGVDRDVLIYNVYGEIATWQTLKGHSKAILDFRWSTDGSQIYTASADQTAAVWDVETGERLKKLKGHVGIVNACSVASREAAECPNRATYGCASLFVTGADDGTTRVWDLRVRRSIKKYEHQYQILSVALDGHGGRVFSGCLDNTIRVYDLRGGDAESEVYEGHTDSVTGLSLSSSGTTLLSNGMDHTVRVWDIQPFVQGGKRHVAALRGATHNFEKNLLRVCWSPDEQLCSAGSADRHVCVWTVNEVLRDKGTGNPANLSPLLYRLPGHSGSVNDVCFHPTEPVIASASSDRTVFMGELS</sequence>
<evidence type="ECO:0000256" key="2">
    <source>
        <dbReference type="ARBA" id="ARBA00022664"/>
    </source>
</evidence>
<dbReference type="InParanoid" id="F0VMX0"/>
<dbReference type="PROSITE" id="PS50294">
    <property type="entry name" value="WD_REPEATS_REGION"/>
    <property type="match status" value="3"/>
</dbReference>
<evidence type="ECO:0000256" key="5">
    <source>
        <dbReference type="PROSITE-ProRule" id="PRU00221"/>
    </source>
</evidence>
<dbReference type="GO" id="GO:0003723">
    <property type="term" value="F:RNA binding"/>
    <property type="evidence" value="ECO:0007669"/>
    <property type="project" value="TreeGrafter"/>
</dbReference>
<dbReference type="InterPro" id="IPR019775">
    <property type="entry name" value="WD40_repeat_CS"/>
</dbReference>
<dbReference type="AlphaFoldDB" id="F0VMX0"/>
<keyword evidence="3" id="KW-0677">Repeat</keyword>
<evidence type="ECO:0000313" key="6">
    <source>
        <dbReference type="EMBL" id="CBZ55066.1"/>
    </source>
</evidence>
<dbReference type="PROSITE" id="PS50082">
    <property type="entry name" value="WD_REPEATS_2"/>
    <property type="match status" value="5"/>
</dbReference>
<dbReference type="GeneID" id="13446781"/>
<dbReference type="SUPFAM" id="SSF50978">
    <property type="entry name" value="WD40 repeat-like"/>
    <property type="match status" value="1"/>
</dbReference>
<dbReference type="InterPro" id="IPR001680">
    <property type="entry name" value="WD40_rpt"/>
</dbReference>
<evidence type="ECO:0000256" key="3">
    <source>
        <dbReference type="ARBA" id="ARBA00022737"/>
    </source>
</evidence>
<dbReference type="PANTHER" id="PTHR44006:SF1">
    <property type="entry name" value="U5 SMALL NUCLEAR RIBONUCLEOPROTEIN 40 KDA PROTEIN"/>
    <property type="match status" value="1"/>
</dbReference>
<evidence type="ECO:0000256" key="1">
    <source>
        <dbReference type="ARBA" id="ARBA00022574"/>
    </source>
</evidence>
<feature type="repeat" description="WD" evidence="5">
    <location>
        <begin position="98"/>
        <end position="139"/>
    </location>
</feature>
<keyword evidence="7" id="KW-1185">Reference proteome</keyword>
<dbReference type="GO" id="GO:0008380">
    <property type="term" value="P:RNA splicing"/>
    <property type="evidence" value="ECO:0007669"/>
    <property type="project" value="UniProtKB-KW"/>
</dbReference>
<evidence type="ECO:0000313" key="7">
    <source>
        <dbReference type="Proteomes" id="UP000007494"/>
    </source>
</evidence>
<dbReference type="EMBL" id="FR823392">
    <property type="protein sequence ID" value="CBZ55066.1"/>
    <property type="molecule type" value="Genomic_DNA"/>
</dbReference>
<dbReference type="Proteomes" id="UP000007494">
    <property type="component" value="Chromosome XI"/>
</dbReference>
<dbReference type="eggNOG" id="KOG0265">
    <property type="taxonomic scope" value="Eukaryota"/>
</dbReference>
<organism evidence="6 7">
    <name type="scientific">Neospora caninum (strain Liverpool)</name>
    <dbReference type="NCBI Taxonomy" id="572307"/>
    <lineage>
        <taxon>Eukaryota</taxon>
        <taxon>Sar</taxon>
        <taxon>Alveolata</taxon>
        <taxon>Apicomplexa</taxon>
        <taxon>Conoidasida</taxon>
        <taxon>Coccidia</taxon>
        <taxon>Eucoccidiorida</taxon>
        <taxon>Eimeriorina</taxon>
        <taxon>Sarcocystidae</taxon>
        <taxon>Neospora</taxon>
    </lineage>
</organism>
<feature type="repeat" description="WD" evidence="5">
    <location>
        <begin position="237"/>
        <end position="271"/>
    </location>
</feature>
<keyword evidence="1 5" id="KW-0853">WD repeat</keyword>
<evidence type="ECO:0000256" key="4">
    <source>
        <dbReference type="ARBA" id="ARBA00023187"/>
    </source>
</evidence>
<keyword evidence="2" id="KW-0507">mRNA processing</keyword>
<feature type="repeat" description="WD" evidence="5">
    <location>
        <begin position="194"/>
        <end position="235"/>
    </location>
</feature>
<dbReference type="Gene3D" id="2.130.10.10">
    <property type="entry name" value="YVTN repeat-like/Quinoprotein amine dehydrogenase"/>
    <property type="match status" value="1"/>
</dbReference>
<dbReference type="InterPro" id="IPR015943">
    <property type="entry name" value="WD40/YVTN_repeat-like_dom_sf"/>
</dbReference>
<dbReference type="SMART" id="SM00320">
    <property type="entry name" value="WD40"/>
    <property type="match status" value="7"/>
</dbReference>
<dbReference type="GO" id="GO:0071013">
    <property type="term" value="C:catalytic step 2 spliceosome"/>
    <property type="evidence" value="ECO:0007669"/>
    <property type="project" value="TreeGrafter"/>
</dbReference>
<dbReference type="InterPro" id="IPR036322">
    <property type="entry name" value="WD40_repeat_dom_sf"/>
</dbReference>
<name>F0VMX0_NEOCL</name>
<dbReference type="PANTHER" id="PTHR44006">
    <property type="entry name" value="U5 SMALL NUCLEAR RIBONUCLEOPROTEIN 40 KDA PROTEIN"/>
    <property type="match status" value="1"/>
</dbReference>
<dbReference type="Pfam" id="PF00400">
    <property type="entry name" value="WD40"/>
    <property type="match status" value="7"/>
</dbReference>
<dbReference type="InterPro" id="IPR020472">
    <property type="entry name" value="WD40_PAC1"/>
</dbReference>
<feature type="repeat" description="WD" evidence="5">
    <location>
        <begin position="170"/>
        <end position="194"/>
    </location>
</feature>
<accession>F0VMX0</accession>
<reference evidence="7" key="1">
    <citation type="journal article" date="2012" name="PLoS Pathog.">
        <title>Comparative genomics of the apicomplexan parasites Toxoplasma gondii and Neospora caninum: Coccidia differing in host range and transmission strategy.</title>
        <authorList>
            <person name="Reid A.J."/>
            <person name="Vermont S.J."/>
            <person name="Cotton J.A."/>
            <person name="Harris D."/>
            <person name="Hill-Cawthorne G.A."/>
            <person name="Konen-Waisman S."/>
            <person name="Latham S.M."/>
            <person name="Mourier T."/>
            <person name="Norton R."/>
            <person name="Quail M.A."/>
            <person name="Sanders M."/>
            <person name="Shanmugam D."/>
            <person name="Sohal A."/>
            <person name="Wasmuth J.D."/>
            <person name="Brunk B."/>
            <person name="Grigg M.E."/>
            <person name="Howard J.C."/>
            <person name="Parkinson J."/>
            <person name="Roos D.S."/>
            <person name="Trees A.J."/>
            <person name="Berriman M."/>
            <person name="Pain A."/>
            <person name="Wastling J.M."/>
        </authorList>
    </citation>
    <scope>NUCLEOTIDE SEQUENCE [LARGE SCALE GENOMIC DNA]</scope>
    <source>
        <strain evidence="7">Liverpool</strain>
    </source>
</reference>
<keyword evidence="4" id="KW-0508">mRNA splicing</keyword>
<dbReference type="GO" id="GO:0006397">
    <property type="term" value="P:mRNA processing"/>
    <property type="evidence" value="ECO:0007669"/>
    <property type="project" value="UniProtKB-KW"/>
</dbReference>
<proteinExistence type="predicted"/>
<gene>
    <name evidence="6" type="ORF">NCLIV_054910</name>
</gene>
<dbReference type="OrthoDB" id="1068471at2759"/>
<dbReference type="InterPro" id="IPR052234">
    <property type="entry name" value="U5_snRNP_Component"/>
</dbReference>
<dbReference type="FunCoup" id="F0VMX0">
    <property type="interactions" value="619"/>
</dbReference>
<feature type="repeat" description="WD" evidence="5">
    <location>
        <begin position="343"/>
        <end position="377"/>
    </location>
</feature>
<dbReference type="CDD" id="cd00200">
    <property type="entry name" value="WD40"/>
    <property type="match status" value="1"/>
</dbReference>
<protein>
    <submittedName>
        <fullName evidence="6">Uncharacterized protein</fullName>
    </submittedName>
</protein>
<dbReference type="OMA" id="IWDIRPY"/>